<keyword evidence="2" id="KW-1185">Reference proteome</keyword>
<protein>
    <submittedName>
        <fullName evidence="1">Uncharacterized protein</fullName>
    </submittedName>
</protein>
<dbReference type="Proteomes" id="UP000831701">
    <property type="component" value="Chromosome 16"/>
</dbReference>
<name>A0ACB8VXQ8_9TELE</name>
<reference evidence="1" key="1">
    <citation type="submission" date="2022-04" db="EMBL/GenBank/DDBJ databases">
        <title>Jade perch genome.</title>
        <authorList>
            <person name="Chao B."/>
        </authorList>
    </citation>
    <scope>NUCLEOTIDE SEQUENCE</scope>
    <source>
        <strain evidence="1">CB-2022</strain>
    </source>
</reference>
<organism evidence="1 2">
    <name type="scientific">Scortum barcoo</name>
    <name type="common">barcoo grunter</name>
    <dbReference type="NCBI Taxonomy" id="214431"/>
    <lineage>
        <taxon>Eukaryota</taxon>
        <taxon>Metazoa</taxon>
        <taxon>Chordata</taxon>
        <taxon>Craniata</taxon>
        <taxon>Vertebrata</taxon>
        <taxon>Euteleostomi</taxon>
        <taxon>Actinopterygii</taxon>
        <taxon>Neopterygii</taxon>
        <taxon>Teleostei</taxon>
        <taxon>Neoteleostei</taxon>
        <taxon>Acanthomorphata</taxon>
        <taxon>Eupercaria</taxon>
        <taxon>Centrarchiformes</taxon>
        <taxon>Terapontoidei</taxon>
        <taxon>Terapontidae</taxon>
        <taxon>Scortum</taxon>
    </lineage>
</organism>
<sequence>MFLLPSDAINVRALRLTSDQKMRDCEEEEEDRSESPGSICLSLKSDWSKDDPLNFRNEPGPSDTKVQSNRQRAESPGSICPSMKSDWSRDIPLFFRNEPGPSDTKVQSNRQRAESPGSICLSMKSDRSKDDPLNFRNEPGPSDTKGRKRNRVSVEEQPSCCALCQDVLKDPVSTSCGHWFCRQCISSYWDQSASSGDSCCPQCGKRSRTRRGLQTDSQTSSVQISGALQEVLDEHKISLRRRCEHVTEGTHEAGSETLLNRIYTELYITEGQSKEVNTQHEVRQLETASKMTTLNDTPIKCHDIFKVLPGQQGHIRVVFTNGVAGVGKTFSVQKFTLDWAEGLENQDVSLVVLLSFRGAELDQR</sequence>
<evidence type="ECO:0000313" key="2">
    <source>
        <dbReference type="Proteomes" id="UP000831701"/>
    </source>
</evidence>
<dbReference type="EMBL" id="CM041546">
    <property type="protein sequence ID" value="KAI3360363.1"/>
    <property type="molecule type" value="Genomic_DNA"/>
</dbReference>
<gene>
    <name evidence="1" type="ORF">L3Q82_002228</name>
</gene>
<evidence type="ECO:0000313" key="1">
    <source>
        <dbReference type="EMBL" id="KAI3360363.1"/>
    </source>
</evidence>
<proteinExistence type="predicted"/>
<accession>A0ACB8VXQ8</accession>
<comment type="caution">
    <text evidence="1">The sequence shown here is derived from an EMBL/GenBank/DDBJ whole genome shotgun (WGS) entry which is preliminary data.</text>
</comment>